<dbReference type="GeneID" id="92009777"/>
<dbReference type="InterPro" id="IPR015422">
    <property type="entry name" value="PyrdxlP-dep_Trfase_small"/>
</dbReference>
<dbReference type="PANTHER" id="PTHR42699:SF1">
    <property type="entry name" value="CYSTATHIONINE GAMMA-SYNTHASE-RELATED"/>
    <property type="match status" value="1"/>
</dbReference>
<protein>
    <submittedName>
        <fullName evidence="1">Cystathionine gamma-synthase</fullName>
    </submittedName>
</protein>
<keyword evidence="2" id="KW-1185">Reference proteome</keyword>
<gene>
    <name evidence="1" type="primary">STR2_1</name>
    <name evidence="1" type="ORF">SLS55_005692</name>
</gene>
<dbReference type="InterPro" id="IPR015424">
    <property type="entry name" value="PyrdxlP-dep_Trfase"/>
</dbReference>
<proteinExistence type="predicted"/>
<organism evidence="1 2">
    <name type="scientific">Diplodia seriata</name>
    <dbReference type="NCBI Taxonomy" id="420778"/>
    <lineage>
        <taxon>Eukaryota</taxon>
        <taxon>Fungi</taxon>
        <taxon>Dikarya</taxon>
        <taxon>Ascomycota</taxon>
        <taxon>Pezizomycotina</taxon>
        <taxon>Dothideomycetes</taxon>
        <taxon>Dothideomycetes incertae sedis</taxon>
        <taxon>Botryosphaeriales</taxon>
        <taxon>Botryosphaeriaceae</taxon>
        <taxon>Diplodia</taxon>
    </lineage>
</organism>
<dbReference type="PANTHER" id="PTHR42699">
    <property type="match status" value="1"/>
</dbReference>
<comment type="caution">
    <text evidence="1">The sequence shown here is derived from an EMBL/GenBank/DDBJ whole genome shotgun (WGS) entry which is preliminary data.</text>
</comment>
<dbReference type="InterPro" id="IPR051750">
    <property type="entry name" value="Trans-sulfuration_enzymes"/>
</dbReference>
<dbReference type="RefSeq" id="XP_066632978.1">
    <property type="nucleotide sequence ID" value="XM_066777136.1"/>
</dbReference>
<dbReference type="Gene3D" id="3.90.1150.10">
    <property type="entry name" value="Aspartate Aminotransferase, domain 1"/>
    <property type="match status" value="1"/>
</dbReference>
<name>A0ABR3CH32_9PEZI</name>
<accession>A0ABR3CH32</accession>
<dbReference type="EMBL" id="JAJVCZ030000005">
    <property type="protein sequence ID" value="KAL0259949.1"/>
    <property type="molecule type" value="Genomic_DNA"/>
</dbReference>
<evidence type="ECO:0000313" key="2">
    <source>
        <dbReference type="Proteomes" id="UP001430584"/>
    </source>
</evidence>
<sequence>MNSSPYVLLAHFTELDWAASYGVESNLVRFSVGLEDTAQLVEVFNRALAAME</sequence>
<dbReference type="SUPFAM" id="SSF53383">
    <property type="entry name" value="PLP-dependent transferases"/>
    <property type="match status" value="1"/>
</dbReference>
<evidence type="ECO:0000313" key="1">
    <source>
        <dbReference type="EMBL" id="KAL0259949.1"/>
    </source>
</evidence>
<dbReference type="Proteomes" id="UP001430584">
    <property type="component" value="Unassembled WGS sequence"/>
</dbReference>
<reference evidence="1 2" key="1">
    <citation type="submission" date="2024-02" db="EMBL/GenBank/DDBJ databases">
        <title>De novo assembly and annotation of 12 fungi associated with fruit tree decline syndrome in Ontario, Canada.</title>
        <authorList>
            <person name="Sulman M."/>
            <person name="Ellouze W."/>
            <person name="Ilyukhin E."/>
        </authorList>
    </citation>
    <scope>NUCLEOTIDE SEQUENCE [LARGE SCALE GENOMIC DNA]</scope>
    <source>
        <strain evidence="1 2">FDS-637</strain>
    </source>
</reference>